<dbReference type="SUPFAM" id="SSF52540">
    <property type="entry name" value="P-loop containing nucleoside triphosphate hydrolases"/>
    <property type="match status" value="1"/>
</dbReference>
<dbReference type="AlphaFoldDB" id="A0A8J3VJU9"/>
<proteinExistence type="predicted"/>
<dbReference type="InterPro" id="IPR027417">
    <property type="entry name" value="P-loop_NTPase"/>
</dbReference>
<evidence type="ECO:0000313" key="3">
    <source>
        <dbReference type="Proteomes" id="UP000612899"/>
    </source>
</evidence>
<comment type="caution">
    <text evidence="2">The sequence shown here is derived from an EMBL/GenBank/DDBJ whole genome shotgun (WGS) entry which is preliminary data.</text>
</comment>
<dbReference type="RefSeq" id="WP_203913505.1">
    <property type="nucleotide sequence ID" value="NZ_BONY01000076.1"/>
</dbReference>
<dbReference type="InterPro" id="IPR049052">
    <property type="entry name" value="nSTAND1"/>
</dbReference>
<evidence type="ECO:0000259" key="1">
    <source>
        <dbReference type="Pfam" id="PF20703"/>
    </source>
</evidence>
<evidence type="ECO:0000313" key="2">
    <source>
        <dbReference type="EMBL" id="GIH09774.1"/>
    </source>
</evidence>
<gene>
    <name evidence="2" type="ORF">Rhe02_78410</name>
</gene>
<dbReference type="Pfam" id="PF20703">
    <property type="entry name" value="nSTAND1"/>
    <property type="match status" value="1"/>
</dbReference>
<keyword evidence="3" id="KW-1185">Reference proteome</keyword>
<organism evidence="2 3">
    <name type="scientific">Rhizocola hellebori</name>
    <dbReference type="NCBI Taxonomy" id="1392758"/>
    <lineage>
        <taxon>Bacteria</taxon>
        <taxon>Bacillati</taxon>
        <taxon>Actinomycetota</taxon>
        <taxon>Actinomycetes</taxon>
        <taxon>Micromonosporales</taxon>
        <taxon>Micromonosporaceae</taxon>
        <taxon>Rhizocola</taxon>
    </lineage>
</organism>
<name>A0A8J3VJU9_9ACTN</name>
<protein>
    <recommendedName>
        <fullName evidence="1">Novel STAND NTPase 1 domain-containing protein</fullName>
    </recommendedName>
</protein>
<sequence>MVTSDEEPSTPSSPDSLRAGGVHLEAHASGEARVHQAARDLHLYYGDGVGGRQRAMSGAVGQECPYPGLAAFGREQAQWFFGRDQLVAELIGRLDERLRTGGVQVVLAPSGAGKSSLLSAGLLSTLDRGALPGSARWPKIVFTPGVDPIHALVEQISSLIGEAAPAVDDLTTDPRKCIQALREAVRHCTGEKDLQARAVIVVDQFEELFTLCSDLSRRRSFVDLLCQIAGVRAEADDERPAGLVVIGVRADFYTACTEDPQLRLALQDRPLLAGPMSTTELREAILYPAQTEGLDLEPGLIELLMRDLGVADGDDATASYEPGRLPLLAHALRASWQQRNGATITVQGYQDTGGIQRAIATTADHTFSGLDAAAQRVARSIFLRLIKIGDGTEDIRRPIAHADLVHGSTDSSVSAVVVSAFTQARLLTLRQDTVEITHEALLRSWPRLHGWINADRSSRLIHQNLEEAAASWERERRDASVLYHGSQLKVAKAWSAAASQEDLGPLTRAFLSASVRRRRRGIQLRAGLVVLVVLALGAGAVSLYLGKRVQDANIGDLQQRETADRTIRERAVEFERIRQQPIRELEVSAQIDTLPQDGSVMEVRITHDMLFSQPMSFFLTSIRHGRVWPTYLDIPEPTAVEFPCRGPAMDGWFRWYEKNEDLTSTIPLAGDPWGYSSIEFSGEEFRPSSPLSLPQRFELPPISTLVEKSAKFELFRYPATKGAPERVDPAQASEHIEVSAVYGEQVQTSFTLFRSHHTEIQQQTLGVNYLYHRPPIEQEALLGLYKPAATVKGLTALGPADEQWRNGKEPKTPEENATFAAFENNAGVLKPDAVESARHFERGIKFGMAAADQLGRDPSALPGRNGLCAATFASLRLSQLIKPDSDQRLAVLQESVTRLGKTPRPYRDSPQVHRWLADTYMVFAKAFAERGDREKALRATQYAIDEAAAGDQNDLTLPSADELLRRIQSAEKIRTALRPAPESPNPAWRPIVDQACARINAVIPADATSKGNLPDYYILSCANGSR</sequence>
<feature type="domain" description="Novel STAND NTPase 1" evidence="1">
    <location>
        <begin position="65"/>
        <end position="479"/>
    </location>
</feature>
<accession>A0A8J3VJU9</accession>
<dbReference type="Proteomes" id="UP000612899">
    <property type="component" value="Unassembled WGS sequence"/>
</dbReference>
<reference evidence="2" key="1">
    <citation type="submission" date="2021-01" db="EMBL/GenBank/DDBJ databases">
        <title>Whole genome shotgun sequence of Rhizocola hellebori NBRC 109834.</title>
        <authorList>
            <person name="Komaki H."/>
            <person name="Tamura T."/>
        </authorList>
    </citation>
    <scope>NUCLEOTIDE SEQUENCE</scope>
    <source>
        <strain evidence="2">NBRC 109834</strain>
    </source>
</reference>
<dbReference type="EMBL" id="BONY01000076">
    <property type="protein sequence ID" value="GIH09774.1"/>
    <property type="molecule type" value="Genomic_DNA"/>
</dbReference>